<dbReference type="Pfam" id="PF01636">
    <property type="entry name" value="APH"/>
    <property type="match status" value="1"/>
</dbReference>
<organism evidence="2 3">
    <name type="scientific">Neolentinus lepideus HHB14362 ss-1</name>
    <dbReference type="NCBI Taxonomy" id="1314782"/>
    <lineage>
        <taxon>Eukaryota</taxon>
        <taxon>Fungi</taxon>
        <taxon>Dikarya</taxon>
        <taxon>Basidiomycota</taxon>
        <taxon>Agaricomycotina</taxon>
        <taxon>Agaricomycetes</taxon>
        <taxon>Gloeophyllales</taxon>
        <taxon>Gloeophyllaceae</taxon>
        <taxon>Neolentinus</taxon>
    </lineage>
</organism>
<proteinExistence type="predicted"/>
<evidence type="ECO:0000313" key="2">
    <source>
        <dbReference type="EMBL" id="KZT28713.1"/>
    </source>
</evidence>
<dbReference type="PANTHER" id="PTHR21310:SF55">
    <property type="entry name" value="AMINOGLYCOSIDE PHOSPHOTRANSFERASE DOMAIN-CONTAINING PROTEIN"/>
    <property type="match status" value="1"/>
</dbReference>
<dbReference type="InParanoid" id="A0A165UUB4"/>
<reference evidence="2 3" key="1">
    <citation type="journal article" date="2016" name="Mol. Biol. Evol.">
        <title>Comparative Genomics of Early-Diverging Mushroom-Forming Fungi Provides Insights into the Origins of Lignocellulose Decay Capabilities.</title>
        <authorList>
            <person name="Nagy L.G."/>
            <person name="Riley R."/>
            <person name="Tritt A."/>
            <person name="Adam C."/>
            <person name="Daum C."/>
            <person name="Floudas D."/>
            <person name="Sun H."/>
            <person name="Yadav J.S."/>
            <person name="Pangilinan J."/>
            <person name="Larsson K.H."/>
            <person name="Matsuura K."/>
            <person name="Barry K."/>
            <person name="Labutti K."/>
            <person name="Kuo R."/>
            <person name="Ohm R.A."/>
            <person name="Bhattacharya S.S."/>
            <person name="Shirouzu T."/>
            <person name="Yoshinaga Y."/>
            <person name="Martin F.M."/>
            <person name="Grigoriev I.V."/>
            <person name="Hibbett D.S."/>
        </authorList>
    </citation>
    <scope>NUCLEOTIDE SEQUENCE [LARGE SCALE GENOMIC DNA]</scope>
    <source>
        <strain evidence="2 3">HHB14362 ss-1</strain>
    </source>
</reference>
<dbReference type="InterPro" id="IPR051678">
    <property type="entry name" value="AGP_Transferase"/>
</dbReference>
<protein>
    <recommendedName>
        <fullName evidence="1">Aminoglycoside phosphotransferase domain-containing protein</fullName>
    </recommendedName>
</protein>
<dbReference type="STRING" id="1314782.A0A165UUB4"/>
<accession>A0A165UUB4</accession>
<dbReference type="SUPFAM" id="SSF56112">
    <property type="entry name" value="Protein kinase-like (PK-like)"/>
    <property type="match status" value="1"/>
</dbReference>
<evidence type="ECO:0000259" key="1">
    <source>
        <dbReference type="Pfam" id="PF01636"/>
    </source>
</evidence>
<dbReference type="InterPro" id="IPR011009">
    <property type="entry name" value="Kinase-like_dom_sf"/>
</dbReference>
<dbReference type="PANTHER" id="PTHR21310">
    <property type="entry name" value="AMINOGLYCOSIDE PHOSPHOTRANSFERASE-RELATED-RELATED"/>
    <property type="match status" value="1"/>
</dbReference>
<dbReference type="Proteomes" id="UP000076761">
    <property type="component" value="Unassembled WGS sequence"/>
</dbReference>
<dbReference type="InterPro" id="IPR002575">
    <property type="entry name" value="Aminoglycoside_PTrfase"/>
</dbReference>
<evidence type="ECO:0000313" key="3">
    <source>
        <dbReference type="Proteomes" id="UP000076761"/>
    </source>
</evidence>
<name>A0A165UUB4_9AGAM</name>
<keyword evidence="3" id="KW-1185">Reference proteome</keyword>
<dbReference type="AlphaFoldDB" id="A0A165UUB4"/>
<feature type="domain" description="Aminoglycoside phosphotransferase" evidence="1">
    <location>
        <begin position="140"/>
        <end position="175"/>
    </location>
</feature>
<gene>
    <name evidence="2" type="ORF">NEOLEDRAFT_1167245</name>
</gene>
<dbReference type="CDD" id="cd05120">
    <property type="entry name" value="APH_ChoK_like"/>
    <property type="match status" value="1"/>
</dbReference>
<dbReference type="EMBL" id="KV425556">
    <property type="protein sequence ID" value="KZT28713.1"/>
    <property type="molecule type" value="Genomic_DNA"/>
</dbReference>
<sequence length="266" mass="30368">MPREIDKLKLHLAELRRRQPLWYYWRAYYALQELSTTANLRAWRIYIKCAQDAVTEAATMRFVAAHTIIPVPRVWCTFPWRDQYYIAISRVPGTDLKQRGWRKLTSTAQDHIVTQLSTLFSQLRAIPPPPGTIIGSSVHRLVFTHNDVAPRNIMIADDDSGRITGLIDWECAAWLPEYWEYLVGALGLEVSTKVSFSSKSWILSFSFPLPRARVARGIRGIWGLYTPTQSLLAYSSTTSRVCTDFKANARKGVKIDCEHPVAGVRN</sequence>
<dbReference type="OrthoDB" id="5404599at2759"/>
<dbReference type="Gene3D" id="3.90.1200.10">
    <property type="match status" value="1"/>
</dbReference>